<dbReference type="PANTHER" id="PTHR35530:SF2">
    <property type="entry name" value="BSL4019 PROTEIN"/>
    <property type="match status" value="1"/>
</dbReference>
<evidence type="ECO:0000313" key="1">
    <source>
        <dbReference type="EMBL" id="MBE0400692.1"/>
    </source>
</evidence>
<protein>
    <submittedName>
        <fullName evidence="1">Tautomerase family protein</fullName>
    </submittedName>
</protein>
<proteinExistence type="predicted"/>
<keyword evidence="2" id="KW-1185">Reference proteome</keyword>
<dbReference type="Proteomes" id="UP001645039">
    <property type="component" value="Unassembled WGS sequence"/>
</dbReference>
<evidence type="ECO:0000313" key="2">
    <source>
        <dbReference type="Proteomes" id="UP001645039"/>
    </source>
</evidence>
<gene>
    <name evidence="1" type="ORF">EI168_11305</name>
</gene>
<dbReference type="InterPro" id="IPR014347">
    <property type="entry name" value="Tautomerase/MIF_sf"/>
</dbReference>
<dbReference type="RefSeq" id="WP_096279646.1">
    <property type="nucleotide sequence ID" value="NZ_CBCSBM010000008.1"/>
</dbReference>
<accession>A0ABR9F2K1</accession>
<organism evidence="1 2">
    <name type="scientific">Halomonas casei</name>
    <dbReference type="NCBI Taxonomy" id="2742613"/>
    <lineage>
        <taxon>Bacteria</taxon>
        <taxon>Pseudomonadati</taxon>
        <taxon>Pseudomonadota</taxon>
        <taxon>Gammaproteobacteria</taxon>
        <taxon>Oceanospirillales</taxon>
        <taxon>Halomonadaceae</taxon>
        <taxon>Halomonas</taxon>
    </lineage>
</organism>
<name>A0ABR9F2K1_9GAMM</name>
<dbReference type="Gene3D" id="3.30.429.10">
    <property type="entry name" value="Macrophage Migration Inhibitory Factor"/>
    <property type="match status" value="2"/>
</dbReference>
<dbReference type="PANTHER" id="PTHR35530">
    <property type="entry name" value="TAUTOMERASE-RELATED"/>
    <property type="match status" value="1"/>
</dbReference>
<sequence length="133" mass="14580">MPYLSFHISADVSQDQSDQVASALTEITATALGKKHELASVEVNATSAKSWYIGGKSLASQSLVTFYLDIKVTEGTNAKNEKSGYIRQVFDAVANIFGPLAPVSYIVIHEVHADAWGYEGHTQEYRYIRGKPL</sequence>
<dbReference type="EMBL" id="RRZD01000009">
    <property type="protein sequence ID" value="MBE0400692.1"/>
    <property type="molecule type" value="Genomic_DNA"/>
</dbReference>
<reference evidence="1 2" key="1">
    <citation type="submission" date="2020-07" db="EMBL/GenBank/DDBJ databases">
        <title>Halophilic bacteria isolated from french cheeses.</title>
        <authorList>
            <person name="Kothe C.I."/>
            <person name="Farah-Kraiem B."/>
            <person name="Renault P."/>
            <person name="Dridi B."/>
        </authorList>
    </citation>
    <scope>NUCLEOTIDE SEQUENCE [LARGE SCALE GENOMIC DNA]</scope>
    <source>
        <strain evidence="1 2">FME1</strain>
    </source>
</reference>
<comment type="caution">
    <text evidence="1">The sequence shown here is derived from an EMBL/GenBank/DDBJ whole genome shotgun (WGS) entry which is preliminary data.</text>
</comment>
<dbReference type="SUPFAM" id="SSF55331">
    <property type="entry name" value="Tautomerase/MIF"/>
    <property type="match status" value="1"/>
</dbReference>